<gene>
    <name evidence="2" type="ORF">Nkreftii_000611</name>
</gene>
<evidence type="ECO:0000313" key="2">
    <source>
        <dbReference type="EMBL" id="QPD02837.1"/>
    </source>
</evidence>
<reference evidence="2 3" key="1">
    <citation type="journal article" date="2020" name="ISME J.">
        <title>Enrichment and physiological characterization of a novel comammox Nitrospira indicates ammonium inhibition of complete nitrification.</title>
        <authorList>
            <person name="Sakoula D."/>
            <person name="Koch H."/>
            <person name="Frank J."/>
            <person name="Jetten M.S.M."/>
            <person name="van Kessel M.A.H.J."/>
            <person name="Lucker S."/>
        </authorList>
    </citation>
    <scope>NUCLEOTIDE SEQUENCE [LARGE SCALE GENOMIC DNA]</scope>
    <source>
        <strain evidence="2">Comreactor17</strain>
    </source>
</reference>
<name>A0A7S8IX16_9BACT</name>
<keyword evidence="1" id="KW-1133">Transmembrane helix</keyword>
<dbReference type="Proteomes" id="UP000593737">
    <property type="component" value="Chromosome"/>
</dbReference>
<feature type="transmembrane region" description="Helical" evidence="1">
    <location>
        <begin position="39"/>
        <end position="58"/>
    </location>
</feature>
<dbReference type="EMBL" id="CP047423">
    <property type="protein sequence ID" value="QPD02837.1"/>
    <property type="molecule type" value="Genomic_DNA"/>
</dbReference>
<keyword evidence="1" id="KW-0472">Membrane</keyword>
<accession>A0A7S8IX16</accession>
<dbReference type="AlphaFoldDB" id="A0A7S8IX16"/>
<dbReference type="KEGG" id="nkf:Nkreftii_000611"/>
<feature type="transmembrane region" description="Helical" evidence="1">
    <location>
        <begin position="12"/>
        <end position="33"/>
    </location>
</feature>
<sequence>MVYRKRTSFQRGLIVAQVSEFLLILGSMALSLVHVDVPVLGLIILVEPITIGVSIYIMPFSH</sequence>
<organism evidence="2 3">
    <name type="scientific">Candidatus Nitrospira kreftii</name>
    <dbReference type="NCBI Taxonomy" id="2652173"/>
    <lineage>
        <taxon>Bacteria</taxon>
        <taxon>Pseudomonadati</taxon>
        <taxon>Nitrospirota</taxon>
        <taxon>Nitrospiria</taxon>
        <taxon>Nitrospirales</taxon>
        <taxon>Nitrospiraceae</taxon>
        <taxon>Nitrospira</taxon>
    </lineage>
</organism>
<evidence type="ECO:0000256" key="1">
    <source>
        <dbReference type="SAM" id="Phobius"/>
    </source>
</evidence>
<protein>
    <submittedName>
        <fullName evidence="2">Uncharacterized protein</fullName>
    </submittedName>
</protein>
<proteinExistence type="predicted"/>
<evidence type="ECO:0000313" key="3">
    <source>
        <dbReference type="Proteomes" id="UP000593737"/>
    </source>
</evidence>
<keyword evidence="1" id="KW-0812">Transmembrane</keyword>